<dbReference type="InterPro" id="IPR006675">
    <property type="entry name" value="HDIG_dom"/>
</dbReference>
<dbReference type="EMBL" id="CAEZYF010000020">
    <property type="protein sequence ID" value="CAB4736744.1"/>
    <property type="molecule type" value="Genomic_DNA"/>
</dbReference>
<dbReference type="AlphaFoldDB" id="A0A6J6A5S9"/>
<dbReference type="InterPro" id="IPR006674">
    <property type="entry name" value="HD_domain"/>
</dbReference>
<proteinExistence type="predicted"/>
<evidence type="ECO:0000313" key="4">
    <source>
        <dbReference type="EMBL" id="CAB4834536.1"/>
    </source>
</evidence>
<evidence type="ECO:0000313" key="5">
    <source>
        <dbReference type="EMBL" id="CAB4851452.1"/>
    </source>
</evidence>
<organism evidence="2">
    <name type="scientific">freshwater metagenome</name>
    <dbReference type="NCBI Taxonomy" id="449393"/>
    <lineage>
        <taxon>unclassified sequences</taxon>
        <taxon>metagenomes</taxon>
        <taxon>ecological metagenomes</taxon>
    </lineage>
</organism>
<dbReference type="EMBL" id="CAFBMT010000016">
    <property type="protein sequence ID" value="CAB4945425.1"/>
    <property type="molecule type" value="Genomic_DNA"/>
</dbReference>
<feature type="domain" description="HD" evidence="1">
    <location>
        <begin position="49"/>
        <end position="124"/>
    </location>
</feature>
<dbReference type="InterPro" id="IPR003607">
    <property type="entry name" value="HD/PDEase_dom"/>
</dbReference>
<evidence type="ECO:0000313" key="6">
    <source>
        <dbReference type="EMBL" id="CAB4945425.1"/>
    </source>
</evidence>
<dbReference type="Gene3D" id="1.10.3210.10">
    <property type="entry name" value="Hypothetical protein af1432"/>
    <property type="match status" value="1"/>
</dbReference>
<dbReference type="Pfam" id="PF01966">
    <property type="entry name" value="HD"/>
    <property type="match status" value="1"/>
</dbReference>
<dbReference type="SUPFAM" id="SSF109604">
    <property type="entry name" value="HD-domain/PDEase-like"/>
    <property type="match status" value="1"/>
</dbReference>
<evidence type="ECO:0000259" key="1">
    <source>
        <dbReference type="Pfam" id="PF01966"/>
    </source>
</evidence>
<reference evidence="2" key="1">
    <citation type="submission" date="2020-05" db="EMBL/GenBank/DDBJ databases">
        <authorList>
            <person name="Chiriac C."/>
            <person name="Salcher M."/>
            <person name="Ghai R."/>
            <person name="Kavagutti S V."/>
        </authorList>
    </citation>
    <scope>NUCLEOTIDE SEQUENCE</scope>
</reference>
<dbReference type="EMBL" id="CAFAAV010000262">
    <property type="protein sequence ID" value="CAB4834536.1"/>
    <property type="molecule type" value="Genomic_DNA"/>
</dbReference>
<dbReference type="NCBIfam" id="TIGR00277">
    <property type="entry name" value="HDIG"/>
    <property type="match status" value="1"/>
</dbReference>
<sequence>MTSLVHLARRFATSLTGREPAAAERDWAHAQLLVEEAALWDRMVVQDRRHSLLVARRFEQLAVNPSREALAAALLHDIGKTAAGMGTWARVLATVVGPRTSRFRQYHDHERIGAELLRSAGSHPATVELVLGRGPLAATLRSADNV</sequence>
<dbReference type="EMBL" id="CAFBOL010000041">
    <property type="protein sequence ID" value="CAB4993693.1"/>
    <property type="molecule type" value="Genomic_DNA"/>
</dbReference>
<dbReference type="EMBL" id="CAFBIY010000081">
    <property type="protein sequence ID" value="CAB4851452.1"/>
    <property type="molecule type" value="Genomic_DNA"/>
</dbReference>
<gene>
    <name evidence="3" type="ORF">UFOPK2656_02600</name>
    <name evidence="4" type="ORF">UFOPK3099_02546</name>
    <name evidence="5" type="ORF">UFOPK3267_01547</name>
    <name evidence="6" type="ORF">UFOPK3651_02481</name>
    <name evidence="7" type="ORF">UFOPK3931_01644</name>
    <name evidence="2" type="ORF">UFOPK4189_02469</name>
</gene>
<accession>A0A6J6A5S9</accession>
<dbReference type="EMBL" id="CAESGF010000017">
    <property type="protein sequence ID" value="CAB4364710.1"/>
    <property type="molecule type" value="Genomic_DNA"/>
</dbReference>
<dbReference type="CDD" id="cd00077">
    <property type="entry name" value="HDc"/>
    <property type="match status" value="1"/>
</dbReference>
<evidence type="ECO:0000313" key="2">
    <source>
        <dbReference type="EMBL" id="CAB4364710.1"/>
    </source>
</evidence>
<evidence type="ECO:0000313" key="3">
    <source>
        <dbReference type="EMBL" id="CAB4736744.1"/>
    </source>
</evidence>
<protein>
    <submittedName>
        <fullName evidence="2">Unannotated protein</fullName>
    </submittedName>
</protein>
<evidence type="ECO:0000313" key="7">
    <source>
        <dbReference type="EMBL" id="CAB4993693.1"/>
    </source>
</evidence>
<name>A0A6J6A5S9_9ZZZZ</name>